<comment type="caution">
    <text evidence="1">The sequence shown here is derived from an EMBL/GenBank/DDBJ whole genome shotgun (WGS) entry which is preliminary data.</text>
</comment>
<dbReference type="InterPro" id="IPR014198">
    <property type="entry name" value="Spore_III_AB"/>
</dbReference>
<dbReference type="Pfam" id="PF09548">
    <property type="entry name" value="Spore_III_AB"/>
    <property type="match status" value="1"/>
</dbReference>
<evidence type="ECO:0000313" key="2">
    <source>
        <dbReference type="Proteomes" id="UP000678895"/>
    </source>
</evidence>
<dbReference type="AlphaFoldDB" id="A0A919Y5X0"/>
<dbReference type="RefSeq" id="WP_044479126.1">
    <property type="nucleotide sequence ID" value="NZ_BORS01000008.1"/>
</dbReference>
<evidence type="ECO:0000313" key="1">
    <source>
        <dbReference type="EMBL" id="GIO42960.1"/>
    </source>
</evidence>
<accession>A0A919Y5X0</accession>
<dbReference type="NCBIfam" id="TIGR02833">
    <property type="entry name" value="spore_III_AB"/>
    <property type="match status" value="1"/>
</dbReference>
<sequence>MLKLLGAALIISAATAAGWFQAKQYANRPVQIRKLILALRRLQTEIQYGYTPLPEALLRVGEQSGDPIRPIFASAASQMNAPFNYTAKDSLQRALDQEWKGTAMKTAEKDIMSQLSHTLGTSDRQDQFGHLATAVRQLENEEIVAREEQGSYEKMFKSLGLLFGAFIVIILY</sequence>
<dbReference type="Proteomes" id="UP000678895">
    <property type="component" value="Unassembled WGS sequence"/>
</dbReference>
<name>A0A919Y5X0_9BACL</name>
<dbReference type="PIRSF" id="PIRSF021435">
    <property type="entry name" value="SpoIIIAB"/>
    <property type="match status" value="1"/>
</dbReference>
<reference evidence="1" key="1">
    <citation type="submission" date="2021-03" db="EMBL/GenBank/DDBJ databases">
        <title>Antimicrobial resistance genes in bacteria isolated from Japanese honey, and their potential for conferring macrolide and lincosamide resistance in the American foulbrood pathogen Paenibacillus larvae.</title>
        <authorList>
            <person name="Okamoto M."/>
            <person name="Kumagai M."/>
            <person name="Kanamori H."/>
            <person name="Takamatsu D."/>
        </authorList>
    </citation>
    <scope>NUCLEOTIDE SEQUENCE</scope>
    <source>
        <strain evidence="1">J41TS4</strain>
    </source>
</reference>
<proteinExistence type="predicted"/>
<gene>
    <name evidence="1" type="ORF">J41TS4_27180</name>
</gene>
<keyword evidence="2" id="KW-1185">Reference proteome</keyword>
<organism evidence="1 2">
    <name type="scientific">Paenibacillus apis</name>
    <dbReference type="NCBI Taxonomy" id="1792174"/>
    <lineage>
        <taxon>Bacteria</taxon>
        <taxon>Bacillati</taxon>
        <taxon>Bacillota</taxon>
        <taxon>Bacilli</taxon>
        <taxon>Bacillales</taxon>
        <taxon>Paenibacillaceae</taxon>
        <taxon>Paenibacillus</taxon>
    </lineage>
</organism>
<protein>
    <submittedName>
        <fullName evidence="1">Stage III sporulation protein AB</fullName>
    </submittedName>
</protein>
<dbReference type="EMBL" id="BORS01000008">
    <property type="protein sequence ID" value="GIO42960.1"/>
    <property type="molecule type" value="Genomic_DNA"/>
</dbReference>